<dbReference type="HOGENOM" id="CLU_2864459_0_0_6"/>
<organism evidence="1 2">
    <name type="scientific">Pseudomonas mandelii JR-1</name>
    <dbReference type="NCBI Taxonomy" id="1147786"/>
    <lineage>
        <taxon>Bacteria</taxon>
        <taxon>Pseudomonadati</taxon>
        <taxon>Pseudomonadota</taxon>
        <taxon>Gammaproteobacteria</taxon>
        <taxon>Pseudomonadales</taxon>
        <taxon>Pseudomonadaceae</taxon>
        <taxon>Pseudomonas</taxon>
    </lineage>
</organism>
<dbReference type="EMBL" id="CP005960">
    <property type="protein sequence ID" value="AHZ68747.1"/>
    <property type="molecule type" value="Genomic_DNA"/>
</dbReference>
<dbReference type="AlphaFoldDB" id="A0A024E7J7"/>
<reference evidence="1 2" key="1">
    <citation type="journal article" date="2012" name="J. Bacteriol.">
        <title>Genome sequence of cold-adapted Pseudomonas mandelii strain JR-1.</title>
        <authorList>
            <person name="Jang S.H."/>
            <person name="Kim J."/>
            <person name="Kim J."/>
            <person name="Hong S."/>
            <person name="Lee C."/>
        </authorList>
    </citation>
    <scope>NUCLEOTIDE SEQUENCE [LARGE SCALE GENOMIC DNA]</scope>
    <source>
        <strain evidence="1 2">JR-1</strain>
    </source>
</reference>
<evidence type="ECO:0000313" key="2">
    <source>
        <dbReference type="Proteomes" id="UP000026913"/>
    </source>
</evidence>
<name>A0A024E7J7_9PSED</name>
<gene>
    <name evidence="1" type="ORF">OU5_1668</name>
</gene>
<dbReference type="KEGG" id="pman:OU5_1668"/>
<proteinExistence type="predicted"/>
<accession>A0A024E7J7</accession>
<dbReference type="Proteomes" id="UP000026913">
    <property type="component" value="Chromosome"/>
</dbReference>
<evidence type="ECO:0000313" key="1">
    <source>
        <dbReference type="EMBL" id="AHZ68747.1"/>
    </source>
</evidence>
<protein>
    <submittedName>
        <fullName evidence="1">Uncharacterized protein</fullName>
    </submittedName>
</protein>
<sequence length="64" mass="7273">MFAALPLAALAQHNGSNRLNGVSVKNREHFDRSLKLTAISVSSRKADYKAWIETRLFTWITTRI</sequence>